<dbReference type="Pfam" id="PF07915">
    <property type="entry name" value="PRKCSH"/>
    <property type="match status" value="1"/>
</dbReference>
<evidence type="ECO:0000256" key="4">
    <source>
        <dbReference type="ARBA" id="ARBA00023157"/>
    </source>
</evidence>
<feature type="region of interest" description="Disordered" evidence="5">
    <location>
        <begin position="143"/>
        <end position="168"/>
    </location>
</feature>
<dbReference type="Proteomes" id="UP001515480">
    <property type="component" value="Unassembled WGS sequence"/>
</dbReference>
<keyword evidence="3" id="KW-0256">Endoplasmic reticulum</keyword>
<dbReference type="Pfam" id="PF08755">
    <property type="entry name" value="YccV-like"/>
    <property type="match status" value="1"/>
</dbReference>
<dbReference type="PROSITE" id="PS51914">
    <property type="entry name" value="MRH"/>
    <property type="match status" value="1"/>
</dbReference>
<feature type="region of interest" description="Disordered" evidence="5">
    <location>
        <begin position="31"/>
        <end position="55"/>
    </location>
</feature>
<dbReference type="GO" id="GO:0030968">
    <property type="term" value="P:endoplasmic reticulum unfolded protein response"/>
    <property type="evidence" value="ECO:0007669"/>
    <property type="project" value="InterPro"/>
</dbReference>
<keyword evidence="8" id="KW-1185">Reference proteome</keyword>
<accession>A0AB34IMH2</accession>
<keyword evidence="4" id="KW-1015">Disulfide bond</keyword>
<organism evidence="7 8">
    <name type="scientific">Prymnesium parvum</name>
    <name type="common">Toxic golden alga</name>
    <dbReference type="NCBI Taxonomy" id="97485"/>
    <lineage>
        <taxon>Eukaryota</taxon>
        <taxon>Haptista</taxon>
        <taxon>Haptophyta</taxon>
        <taxon>Prymnesiophyceae</taxon>
        <taxon>Prymnesiales</taxon>
        <taxon>Prymnesiaceae</taxon>
        <taxon>Prymnesium</taxon>
    </lineage>
</organism>
<dbReference type="PANTHER" id="PTHR15414:SF0">
    <property type="entry name" value="ENDOPLASMIC RETICULUM LECTIN 1"/>
    <property type="match status" value="1"/>
</dbReference>
<evidence type="ECO:0000256" key="3">
    <source>
        <dbReference type="ARBA" id="ARBA00022824"/>
    </source>
</evidence>
<dbReference type="InterPro" id="IPR044865">
    <property type="entry name" value="MRH_dom"/>
</dbReference>
<evidence type="ECO:0000256" key="2">
    <source>
        <dbReference type="ARBA" id="ARBA00022729"/>
    </source>
</evidence>
<evidence type="ECO:0000256" key="1">
    <source>
        <dbReference type="ARBA" id="ARBA00004240"/>
    </source>
</evidence>
<dbReference type="Gene3D" id="2.70.130.10">
    <property type="entry name" value="Mannose-6-phosphate receptor binding domain"/>
    <property type="match status" value="1"/>
</dbReference>
<comment type="subcellular location">
    <subcellularLocation>
        <location evidence="1">Endoplasmic reticulum</location>
    </subcellularLocation>
</comment>
<keyword evidence="2" id="KW-0732">Signal</keyword>
<gene>
    <name evidence="7" type="ORF">AB1Y20_011139</name>
</gene>
<dbReference type="AlphaFoldDB" id="A0AB34IMH2"/>
<dbReference type="InterPro" id="IPR011722">
    <property type="entry name" value="Hemimethylated_DNA-bd_dom"/>
</dbReference>
<dbReference type="InterPro" id="IPR009011">
    <property type="entry name" value="Man6P_isomerase_rcpt-bd_dom_sf"/>
</dbReference>
<comment type="caution">
    <text evidence="7">The sequence shown here is derived from an EMBL/GenBank/DDBJ whole genome shotgun (WGS) entry which is preliminary data.</text>
</comment>
<feature type="compositionally biased region" description="Basic and acidic residues" evidence="5">
    <location>
        <begin position="292"/>
        <end position="302"/>
    </location>
</feature>
<sequence>MLALLLAEVGAQKPKKEAGLDESPKYSVQLLSGPIPSMRRPPQQQGVVMTRKDGKRYRCYPPSSKNATEATDESETTPVPHVGSYVQPLVGACFYRLEGWWTYEFCFPKSIRQFHQEKIKSSGQPDSTSVTQDYLLGRYWSPDTASSSKQPAPPPAEAEAPKEGAVKPAQDASLLRGELLEDAKTRRVYWKQVYGNGTHCDLTEKPRESEVRLQCAPSEPSFLVSVEEVSTCRYLVVFSTNLLCNHRAFIGEKDKASVEEIQCEPLDEAGQPLPAVERAPVPPKSTASPSKEGADAANKAEVRTKRPTDVAYSVGECLIHHKFNYRGVIVGVDEKCKQSDAWIRMMGVDELKYGRNQPFYHVLTDTRDRPGAQITYVAQENIMRDTPSEPLQHPMIAELFAGFDSSTGSFQPKEALQDRFLGQKDATS</sequence>
<dbReference type="GO" id="GO:0005788">
    <property type="term" value="C:endoplasmic reticulum lumen"/>
    <property type="evidence" value="ECO:0007669"/>
    <property type="project" value="TreeGrafter"/>
</dbReference>
<evidence type="ECO:0000313" key="8">
    <source>
        <dbReference type="Proteomes" id="UP001515480"/>
    </source>
</evidence>
<dbReference type="InterPro" id="IPR012913">
    <property type="entry name" value="OS9-like_dom"/>
</dbReference>
<dbReference type="GO" id="GO:0003677">
    <property type="term" value="F:DNA binding"/>
    <property type="evidence" value="ECO:0007669"/>
    <property type="project" value="InterPro"/>
</dbReference>
<dbReference type="GO" id="GO:0030970">
    <property type="term" value="P:retrograde protein transport, ER to cytosol"/>
    <property type="evidence" value="ECO:0007669"/>
    <property type="project" value="TreeGrafter"/>
</dbReference>
<dbReference type="InterPro" id="IPR036623">
    <property type="entry name" value="Hemimethylated_DNA-bd_sf"/>
</dbReference>
<dbReference type="NCBIfam" id="TIGR02097">
    <property type="entry name" value="yccV"/>
    <property type="match status" value="1"/>
</dbReference>
<name>A0AB34IMH2_PRYPA</name>
<evidence type="ECO:0000256" key="5">
    <source>
        <dbReference type="SAM" id="MobiDB-lite"/>
    </source>
</evidence>
<dbReference type="SMART" id="SM00992">
    <property type="entry name" value="YccV-like"/>
    <property type="match status" value="1"/>
</dbReference>
<evidence type="ECO:0000259" key="6">
    <source>
        <dbReference type="PROSITE" id="PS51914"/>
    </source>
</evidence>
<dbReference type="EMBL" id="JBGBPQ010000022">
    <property type="protein sequence ID" value="KAL1503074.1"/>
    <property type="molecule type" value="Genomic_DNA"/>
</dbReference>
<dbReference type="Gene3D" id="2.30.30.390">
    <property type="entry name" value="Hemimethylated DNA-binding domain"/>
    <property type="match status" value="1"/>
</dbReference>
<protein>
    <recommendedName>
        <fullName evidence="6">MRH domain-containing protein</fullName>
    </recommendedName>
</protein>
<proteinExistence type="predicted"/>
<dbReference type="SUPFAM" id="SSF141255">
    <property type="entry name" value="YccV-like"/>
    <property type="match status" value="1"/>
</dbReference>
<dbReference type="SUPFAM" id="SSF50911">
    <property type="entry name" value="Mannose 6-phosphate receptor domain"/>
    <property type="match status" value="1"/>
</dbReference>
<dbReference type="PANTHER" id="PTHR15414">
    <property type="entry name" value="OS-9-RELATED"/>
    <property type="match status" value="1"/>
</dbReference>
<feature type="domain" description="MRH" evidence="6">
    <location>
        <begin position="91"/>
        <end position="246"/>
    </location>
</feature>
<dbReference type="InterPro" id="IPR045149">
    <property type="entry name" value="OS-9-like"/>
</dbReference>
<feature type="region of interest" description="Disordered" evidence="5">
    <location>
        <begin position="272"/>
        <end position="302"/>
    </location>
</feature>
<evidence type="ECO:0000313" key="7">
    <source>
        <dbReference type="EMBL" id="KAL1503074.1"/>
    </source>
</evidence>
<reference evidence="7 8" key="1">
    <citation type="journal article" date="2024" name="Science">
        <title>Giant polyketide synthase enzymes in the biosynthesis of giant marine polyether toxins.</title>
        <authorList>
            <person name="Fallon T.R."/>
            <person name="Shende V.V."/>
            <person name="Wierzbicki I.H."/>
            <person name="Pendleton A.L."/>
            <person name="Watervoot N.F."/>
            <person name="Auber R.P."/>
            <person name="Gonzalez D.J."/>
            <person name="Wisecaver J.H."/>
            <person name="Moore B.S."/>
        </authorList>
    </citation>
    <scope>NUCLEOTIDE SEQUENCE [LARGE SCALE GENOMIC DNA]</scope>
    <source>
        <strain evidence="7 8">12B1</strain>
    </source>
</reference>